<protein>
    <submittedName>
        <fullName evidence="1">Uncharacterized protein</fullName>
    </submittedName>
</protein>
<proteinExistence type="predicted"/>
<dbReference type="EMBL" id="GGMR01009945">
    <property type="protein sequence ID" value="MBY22564.1"/>
    <property type="molecule type" value="Transcribed_RNA"/>
</dbReference>
<dbReference type="AlphaFoldDB" id="A0A2S2NZK8"/>
<sequence length="99" mass="11169">MVFNNTIYFLGIPRSNILWNEGYLVSLMVAEPAGYGTNSSLYNENHKTTRNQPTNRGQLAELMLHATAAGLDLRPVVLPSVTTIIDRIQIDGYFHGYRR</sequence>
<accession>A0A2S2NZK8</accession>
<organism evidence="1">
    <name type="scientific">Schizaphis graminum</name>
    <name type="common">Green bug aphid</name>
    <dbReference type="NCBI Taxonomy" id="13262"/>
    <lineage>
        <taxon>Eukaryota</taxon>
        <taxon>Metazoa</taxon>
        <taxon>Ecdysozoa</taxon>
        <taxon>Arthropoda</taxon>
        <taxon>Hexapoda</taxon>
        <taxon>Insecta</taxon>
        <taxon>Pterygota</taxon>
        <taxon>Neoptera</taxon>
        <taxon>Paraneoptera</taxon>
        <taxon>Hemiptera</taxon>
        <taxon>Sternorrhyncha</taxon>
        <taxon>Aphidomorpha</taxon>
        <taxon>Aphidoidea</taxon>
        <taxon>Aphididae</taxon>
        <taxon>Aphidini</taxon>
        <taxon>Schizaphis</taxon>
    </lineage>
</organism>
<reference evidence="1" key="1">
    <citation type="submission" date="2018-04" db="EMBL/GenBank/DDBJ databases">
        <title>Transcriptome of Schizaphis graminum biotype I.</title>
        <authorList>
            <person name="Scully E.D."/>
            <person name="Geib S.M."/>
            <person name="Palmer N.A."/>
            <person name="Koch K."/>
            <person name="Bradshaw J."/>
            <person name="Heng-Moss T."/>
            <person name="Sarath G."/>
        </authorList>
    </citation>
    <scope>NUCLEOTIDE SEQUENCE</scope>
</reference>
<name>A0A2S2NZK8_SCHGA</name>
<evidence type="ECO:0000313" key="1">
    <source>
        <dbReference type="EMBL" id="MBY22564.1"/>
    </source>
</evidence>
<gene>
    <name evidence="1" type="ORF">g.17992</name>
</gene>